<proteinExistence type="predicted"/>
<dbReference type="CDD" id="cd00531">
    <property type="entry name" value="NTF2_like"/>
    <property type="match status" value="1"/>
</dbReference>
<reference evidence="2 3" key="1">
    <citation type="submission" date="2014-10" db="EMBL/GenBank/DDBJ databases">
        <title>Genome sequence of Novosphingobium malaysiense MUSC 273(T).</title>
        <authorList>
            <person name="Lee L.-H."/>
        </authorList>
    </citation>
    <scope>NUCLEOTIDE SEQUENCE [LARGE SCALE GENOMIC DNA]</scope>
    <source>
        <strain evidence="2 3">MUSC 273</strain>
    </source>
</reference>
<dbReference type="EMBL" id="JTDI01000001">
    <property type="protein sequence ID" value="KHK93205.1"/>
    <property type="molecule type" value="Genomic_DNA"/>
</dbReference>
<dbReference type="InterPro" id="IPR037401">
    <property type="entry name" value="SnoaL-like"/>
</dbReference>
<gene>
    <name evidence="2" type="ORF">LK12_02420</name>
</gene>
<feature type="domain" description="SnoaL-like" evidence="1">
    <location>
        <begin position="10"/>
        <end position="133"/>
    </location>
</feature>
<comment type="caution">
    <text evidence="2">The sequence shown here is derived from an EMBL/GenBank/DDBJ whole genome shotgun (WGS) entry which is preliminary data.</text>
</comment>
<evidence type="ECO:0000313" key="3">
    <source>
        <dbReference type="Proteomes" id="UP000031057"/>
    </source>
</evidence>
<organism evidence="2 3">
    <name type="scientific">Novosphingobium malaysiense</name>
    <dbReference type="NCBI Taxonomy" id="1348853"/>
    <lineage>
        <taxon>Bacteria</taxon>
        <taxon>Pseudomonadati</taxon>
        <taxon>Pseudomonadota</taxon>
        <taxon>Alphaproteobacteria</taxon>
        <taxon>Sphingomonadales</taxon>
        <taxon>Sphingomonadaceae</taxon>
        <taxon>Novosphingobium</taxon>
    </lineage>
</organism>
<dbReference type="AlphaFoldDB" id="A0A0B1ZQ07"/>
<dbReference type="Pfam" id="PF13577">
    <property type="entry name" value="SnoaL_4"/>
    <property type="match status" value="1"/>
</dbReference>
<evidence type="ECO:0000259" key="1">
    <source>
        <dbReference type="Pfam" id="PF13577"/>
    </source>
</evidence>
<dbReference type="Gene3D" id="3.10.450.50">
    <property type="match status" value="1"/>
</dbReference>
<protein>
    <recommendedName>
        <fullName evidence="1">SnoaL-like domain-containing protein</fullName>
    </recommendedName>
</protein>
<evidence type="ECO:0000313" key="2">
    <source>
        <dbReference type="EMBL" id="KHK93205.1"/>
    </source>
</evidence>
<accession>A0A0B1ZQ07</accession>
<dbReference type="Proteomes" id="UP000031057">
    <property type="component" value="Unassembled WGS sequence"/>
</dbReference>
<dbReference type="InterPro" id="IPR032710">
    <property type="entry name" value="NTF2-like_dom_sf"/>
</dbReference>
<sequence length="184" mass="21008">MTALEARVARLEAESQIRQLIAHYCFDIDDRLIESIRDLFTEDAVLKSADGVMYAEGPDAIIEQYHGRFDALGPGHHFMHDVQIDFVGDGLQEATGRVSGHAELVRNGKMMLAALRYADRYRNTEKGWKFAEREIAFLYYVPQSDYPGILLESNRNRAYDTPGAADFPERLASWITYEKSRDRA</sequence>
<dbReference type="SUPFAM" id="SSF54427">
    <property type="entry name" value="NTF2-like"/>
    <property type="match status" value="1"/>
</dbReference>
<name>A0A0B1ZQ07_9SPHN</name>
<dbReference type="RefSeq" id="WP_039278805.1">
    <property type="nucleotide sequence ID" value="NZ_JTDI01000001.1"/>
</dbReference>
<keyword evidence="3" id="KW-1185">Reference proteome</keyword>
<dbReference type="OrthoDB" id="1492465at2"/>
<dbReference type="STRING" id="1348853.LK12_02420"/>